<dbReference type="AlphaFoldDB" id="A0A8X8Z6F0"/>
<dbReference type="InterPro" id="IPR025422">
    <property type="entry name" value="TGA_domain"/>
</dbReference>
<sequence length="204" mass="22653">MKPIPLPPGEEVAPKLTRLLYFVGAGVVCTAAINKWKEYEKKSMIQKEQKVNESSPENSPAVVQKVDEKLCTWIDETICEDSAAVSVRIASFQGLKLPATTRNVILEFGPLSEVMVKMSACCLSHTLATMGEYAVEGCAATHTHTHSMEKLSVILEKADELRLKTIKNLVELLTLQQEAEFLVAAVDLQFGIRAWGIQQDRRRP</sequence>
<comment type="caution">
    <text evidence="2">The sequence shown here is derived from an EMBL/GenBank/DDBJ whole genome shotgun (WGS) entry which is preliminary data.</text>
</comment>
<dbReference type="PROSITE" id="PS51806">
    <property type="entry name" value="DOG1"/>
    <property type="match status" value="1"/>
</dbReference>
<feature type="domain" description="DOG1" evidence="1">
    <location>
        <begin position="1"/>
        <end position="202"/>
    </location>
</feature>
<organism evidence="2">
    <name type="scientific">Salvia splendens</name>
    <name type="common">Scarlet sage</name>
    <dbReference type="NCBI Taxonomy" id="180675"/>
    <lineage>
        <taxon>Eukaryota</taxon>
        <taxon>Viridiplantae</taxon>
        <taxon>Streptophyta</taxon>
        <taxon>Embryophyta</taxon>
        <taxon>Tracheophyta</taxon>
        <taxon>Spermatophyta</taxon>
        <taxon>Magnoliopsida</taxon>
        <taxon>eudicotyledons</taxon>
        <taxon>Gunneridae</taxon>
        <taxon>Pentapetalae</taxon>
        <taxon>asterids</taxon>
        <taxon>lamiids</taxon>
        <taxon>Lamiales</taxon>
        <taxon>Lamiaceae</taxon>
        <taxon>Nepetoideae</taxon>
        <taxon>Mentheae</taxon>
        <taxon>Salviinae</taxon>
        <taxon>Salvia</taxon>
        <taxon>Salvia subgen. Calosphace</taxon>
        <taxon>core Calosphace</taxon>
    </lineage>
</organism>
<keyword evidence="3" id="KW-1185">Reference proteome</keyword>
<dbReference type="InterPro" id="IPR051886">
    <property type="entry name" value="Seed_Dev/Stress_Resp_Reg"/>
</dbReference>
<evidence type="ECO:0000313" key="2">
    <source>
        <dbReference type="EMBL" id="KAG6393822.1"/>
    </source>
</evidence>
<dbReference type="Proteomes" id="UP000298416">
    <property type="component" value="Unassembled WGS sequence"/>
</dbReference>
<dbReference type="PANTHER" id="PTHR46354">
    <property type="entry name" value="DOG1 DOMAIN-CONTAINING PROTEIN"/>
    <property type="match status" value="1"/>
</dbReference>
<reference evidence="2" key="1">
    <citation type="submission" date="2018-01" db="EMBL/GenBank/DDBJ databases">
        <authorList>
            <person name="Mao J.F."/>
        </authorList>
    </citation>
    <scope>NUCLEOTIDE SEQUENCE</scope>
    <source>
        <strain evidence="2">Huo1</strain>
        <tissue evidence="2">Leaf</tissue>
    </source>
</reference>
<reference evidence="2" key="2">
    <citation type="submission" date="2020-08" db="EMBL/GenBank/DDBJ databases">
        <title>Plant Genome Project.</title>
        <authorList>
            <person name="Zhang R.-G."/>
        </authorList>
    </citation>
    <scope>NUCLEOTIDE SEQUENCE</scope>
    <source>
        <strain evidence="2">Huo1</strain>
        <tissue evidence="2">Leaf</tissue>
    </source>
</reference>
<proteinExistence type="predicted"/>
<gene>
    <name evidence="2" type="ORF">SASPL_144396</name>
</gene>
<dbReference type="PANTHER" id="PTHR46354:SF12">
    <property type="entry name" value="DNA-BINDING PROTEIN-LIKE PROTEIN"/>
    <property type="match status" value="1"/>
</dbReference>
<evidence type="ECO:0000259" key="1">
    <source>
        <dbReference type="PROSITE" id="PS51806"/>
    </source>
</evidence>
<dbReference type="GO" id="GO:0043565">
    <property type="term" value="F:sequence-specific DNA binding"/>
    <property type="evidence" value="ECO:0007669"/>
    <property type="project" value="InterPro"/>
</dbReference>
<dbReference type="GO" id="GO:0006351">
    <property type="term" value="P:DNA-templated transcription"/>
    <property type="evidence" value="ECO:0007669"/>
    <property type="project" value="InterPro"/>
</dbReference>
<name>A0A8X8Z6F0_SALSN</name>
<accession>A0A8X8Z6F0</accession>
<dbReference type="EMBL" id="PNBA02000017">
    <property type="protein sequence ID" value="KAG6393822.1"/>
    <property type="molecule type" value="Genomic_DNA"/>
</dbReference>
<evidence type="ECO:0000313" key="3">
    <source>
        <dbReference type="Proteomes" id="UP000298416"/>
    </source>
</evidence>
<protein>
    <recommendedName>
        <fullName evidence="1">DOG1 domain-containing protein</fullName>
    </recommendedName>
</protein>